<dbReference type="InterPro" id="IPR036890">
    <property type="entry name" value="HATPase_C_sf"/>
</dbReference>
<evidence type="ECO:0000259" key="2">
    <source>
        <dbReference type="Pfam" id="PF02518"/>
    </source>
</evidence>
<dbReference type="Gene3D" id="3.30.565.10">
    <property type="entry name" value="Histidine kinase-like ATPase, C-terminal domain"/>
    <property type="match status" value="1"/>
</dbReference>
<evidence type="ECO:0000313" key="7">
    <source>
        <dbReference type="Proteomes" id="UP000198940"/>
    </source>
</evidence>
<dbReference type="SUPFAM" id="SSF55874">
    <property type="entry name" value="ATPase domain of HSP90 chaperone/DNA topoisomerase II/histidine kinase"/>
    <property type="match status" value="1"/>
</dbReference>
<dbReference type="RefSeq" id="WP_177189996.1">
    <property type="nucleotide sequence ID" value="NZ_FOKU01000001.1"/>
</dbReference>
<dbReference type="PANTHER" id="PTHR34220:SF7">
    <property type="entry name" value="SENSOR HISTIDINE KINASE YPDA"/>
    <property type="match status" value="1"/>
</dbReference>
<keyword evidence="7" id="KW-1185">Reference proteome</keyword>
<sequence>MSRKHMEWRLLWMLGAFYFIVACMEVFRVSYLSQKGSLLYSYTKSELLLIYSLDWILVVFFMGIMVLLTKWLLSKRFRWIFIVHIHMLFAITLSFLTGFITPLVKSNQMYFQFQNVITAFLSSITTNFLIYSSMILIIYAYFYLKEIKEERSRVEYLESSLLKLKIKVLESQLHPHFLFNTLNGISSLIPKDSVAAQNMVADLSEFLRKVLEINSYDLITVDKELNILGYYSNLLKERFQEDLSIEHDISPHCSHCLLPGLLLQPLVENAVKHGYSMNNKTLEVRLRMYNADGRLHIEVENNGKPVPKEIEKENYGVGLQNVEDRLKAYYKNNYVLTVRNTDYGVLTYIQIPC</sequence>
<accession>A0A1M6P4R2</accession>
<dbReference type="Proteomes" id="UP000184031">
    <property type="component" value="Unassembled WGS sequence"/>
</dbReference>
<feature type="transmembrane region" description="Helical" evidence="1">
    <location>
        <begin position="80"/>
        <end position="104"/>
    </location>
</feature>
<organism evidence="5 6">
    <name type="scientific">Flagellimonas taeanensis</name>
    <dbReference type="NCBI Taxonomy" id="1005926"/>
    <lineage>
        <taxon>Bacteria</taxon>
        <taxon>Pseudomonadati</taxon>
        <taxon>Bacteroidota</taxon>
        <taxon>Flavobacteriia</taxon>
        <taxon>Flavobacteriales</taxon>
        <taxon>Flavobacteriaceae</taxon>
        <taxon>Flagellimonas</taxon>
    </lineage>
</organism>
<dbReference type="InterPro" id="IPR050640">
    <property type="entry name" value="Bact_2-comp_sensor_kinase"/>
</dbReference>
<evidence type="ECO:0000313" key="4">
    <source>
        <dbReference type="EMBL" id="SFB66322.1"/>
    </source>
</evidence>
<dbReference type="GO" id="GO:0000155">
    <property type="term" value="F:phosphorelay sensor kinase activity"/>
    <property type="evidence" value="ECO:0007669"/>
    <property type="project" value="InterPro"/>
</dbReference>
<feature type="transmembrane region" description="Helical" evidence="1">
    <location>
        <begin position="48"/>
        <end position="68"/>
    </location>
</feature>
<dbReference type="AlphaFoldDB" id="A0A1M6P4R2"/>
<reference evidence="5 6" key="1">
    <citation type="submission" date="2016-11" db="EMBL/GenBank/DDBJ databases">
        <authorList>
            <person name="Varghese N."/>
            <person name="Submissions S."/>
        </authorList>
    </citation>
    <scope>NUCLEOTIDE SEQUENCE [LARGE SCALE GENOMIC DNA]</scope>
    <source>
        <strain evidence="5 6">CGMCC 1.12174</strain>
        <strain evidence="4 7">DSM 26351</strain>
    </source>
</reference>
<gene>
    <name evidence="4" type="ORF">SAMN04487891_10132</name>
    <name evidence="5" type="ORF">SAMN05216293_0032</name>
</gene>
<feature type="domain" description="Signal transduction histidine kinase internal region" evidence="3">
    <location>
        <begin position="165"/>
        <end position="242"/>
    </location>
</feature>
<dbReference type="GO" id="GO:0016020">
    <property type="term" value="C:membrane"/>
    <property type="evidence" value="ECO:0007669"/>
    <property type="project" value="InterPro"/>
</dbReference>
<keyword evidence="1" id="KW-0812">Transmembrane</keyword>
<protein>
    <submittedName>
        <fullName evidence="5">Uncharacterized protein</fullName>
    </submittedName>
</protein>
<feature type="domain" description="Histidine kinase/HSP90-like ATPase" evidence="2">
    <location>
        <begin position="262"/>
        <end position="324"/>
    </location>
</feature>
<comment type="caution">
    <text evidence="5">The sequence shown here is derived from an EMBL/GenBank/DDBJ whole genome shotgun (WGS) entry which is preliminary data.</text>
</comment>
<keyword evidence="1" id="KW-0472">Membrane</keyword>
<evidence type="ECO:0000259" key="3">
    <source>
        <dbReference type="Pfam" id="PF06580"/>
    </source>
</evidence>
<dbReference type="STRING" id="1055723.SAMN05216293_0032"/>
<dbReference type="PANTHER" id="PTHR34220">
    <property type="entry name" value="SENSOR HISTIDINE KINASE YPDA"/>
    <property type="match status" value="1"/>
</dbReference>
<dbReference type="EMBL" id="FRAT01000001">
    <property type="protein sequence ID" value="SHK02883.1"/>
    <property type="molecule type" value="Genomic_DNA"/>
</dbReference>
<evidence type="ECO:0000256" key="1">
    <source>
        <dbReference type="SAM" id="Phobius"/>
    </source>
</evidence>
<dbReference type="InterPro" id="IPR010559">
    <property type="entry name" value="Sig_transdc_His_kin_internal"/>
</dbReference>
<proteinExistence type="predicted"/>
<dbReference type="Pfam" id="PF06580">
    <property type="entry name" value="His_kinase"/>
    <property type="match status" value="1"/>
</dbReference>
<dbReference type="InterPro" id="IPR003594">
    <property type="entry name" value="HATPase_dom"/>
</dbReference>
<name>A0A1M6P4R2_9FLAO</name>
<dbReference type="Pfam" id="PF02518">
    <property type="entry name" value="HATPase_c"/>
    <property type="match status" value="1"/>
</dbReference>
<dbReference type="EMBL" id="FOKU01000001">
    <property type="protein sequence ID" value="SFB66322.1"/>
    <property type="molecule type" value="Genomic_DNA"/>
</dbReference>
<evidence type="ECO:0000313" key="5">
    <source>
        <dbReference type="EMBL" id="SHK02883.1"/>
    </source>
</evidence>
<evidence type="ECO:0000313" key="6">
    <source>
        <dbReference type="Proteomes" id="UP000184031"/>
    </source>
</evidence>
<keyword evidence="1" id="KW-1133">Transmembrane helix</keyword>
<dbReference type="PROSITE" id="PS51257">
    <property type="entry name" value="PROKAR_LIPOPROTEIN"/>
    <property type="match status" value="1"/>
</dbReference>
<feature type="transmembrane region" description="Helical" evidence="1">
    <location>
        <begin position="116"/>
        <end position="144"/>
    </location>
</feature>
<dbReference type="Proteomes" id="UP000198940">
    <property type="component" value="Unassembled WGS sequence"/>
</dbReference>